<keyword evidence="2" id="KW-1185">Reference proteome</keyword>
<name>A0A0L0TCI3_ALLM3</name>
<accession>A0A0L0TCI3</accession>
<dbReference type="EMBL" id="GG745379">
    <property type="protein sequence ID" value="KNE72415.1"/>
    <property type="molecule type" value="Genomic_DNA"/>
</dbReference>
<reference evidence="2" key="2">
    <citation type="submission" date="2009-11" db="EMBL/GenBank/DDBJ databases">
        <title>The Genome Sequence of Allomyces macrogynus strain ATCC 38327.</title>
        <authorList>
            <consortium name="The Broad Institute Genome Sequencing Platform"/>
            <person name="Russ C."/>
            <person name="Cuomo C."/>
            <person name="Shea T."/>
            <person name="Young S.K."/>
            <person name="Zeng Q."/>
            <person name="Koehrsen M."/>
            <person name="Haas B."/>
            <person name="Borodovsky M."/>
            <person name="Guigo R."/>
            <person name="Alvarado L."/>
            <person name="Berlin A."/>
            <person name="Borenstein D."/>
            <person name="Chen Z."/>
            <person name="Engels R."/>
            <person name="Freedman E."/>
            <person name="Gellesch M."/>
            <person name="Goldberg J."/>
            <person name="Griggs A."/>
            <person name="Gujja S."/>
            <person name="Heiman D."/>
            <person name="Hepburn T."/>
            <person name="Howarth C."/>
            <person name="Jen D."/>
            <person name="Larson L."/>
            <person name="Lewis B."/>
            <person name="Mehta T."/>
            <person name="Park D."/>
            <person name="Pearson M."/>
            <person name="Roberts A."/>
            <person name="Saif S."/>
            <person name="Shenoy N."/>
            <person name="Sisk P."/>
            <person name="Stolte C."/>
            <person name="Sykes S."/>
            <person name="Walk T."/>
            <person name="White J."/>
            <person name="Yandava C."/>
            <person name="Burger G."/>
            <person name="Gray M.W."/>
            <person name="Holland P.W.H."/>
            <person name="King N."/>
            <person name="Lang F.B.F."/>
            <person name="Roger A.J."/>
            <person name="Ruiz-Trillo I."/>
            <person name="Lander E."/>
            <person name="Nusbaum C."/>
        </authorList>
    </citation>
    <scope>NUCLEOTIDE SEQUENCE [LARGE SCALE GENOMIC DNA]</scope>
    <source>
        <strain evidence="2">ATCC 38327</strain>
    </source>
</reference>
<evidence type="ECO:0000313" key="2">
    <source>
        <dbReference type="Proteomes" id="UP000054350"/>
    </source>
</evidence>
<protein>
    <submittedName>
        <fullName evidence="1">Uncharacterized protein</fullName>
    </submittedName>
</protein>
<sequence length="187" mass="21360">MATEMDRAPASALNSPNCEWLIVMCQVPAGIEYFVLDCIKAKCARSHLTLWRKRTEELVAVADVSVELVQAQSRDAVASLLQLAAAYYERDWKWQLLSDNRDLELTEFVAMARQFFCTSLVALDPRLHVLLQVIMLINHKESAFYLLSLHPPHVNVVVLDEREQNVGDVVNYFVRLLSKVIWQCLVS</sequence>
<dbReference type="VEuPathDB" id="FungiDB:AMAG_20574"/>
<organism evidence="1 2">
    <name type="scientific">Allomyces macrogynus (strain ATCC 38327)</name>
    <name type="common">Allomyces javanicus var. macrogynus</name>
    <dbReference type="NCBI Taxonomy" id="578462"/>
    <lineage>
        <taxon>Eukaryota</taxon>
        <taxon>Fungi</taxon>
        <taxon>Fungi incertae sedis</taxon>
        <taxon>Blastocladiomycota</taxon>
        <taxon>Blastocladiomycetes</taxon>
        <taxon>Blastocladiales</taxon>
        <taxon>Blastocladiaceae</taxon>
        <taxon>Allomyces</taxon>
    </lineage>
</organism>
<reference evidence="1 2" key="1">
    <citation type="submission" date="2009-11" db="EMBL/GenBank/DDBJ databases">
        <title>Annotation of Allomyces macrogynus ATCC 38327.</title>
        <authorList>
            <consortium name="The Broad Institute Genome Sequencing Platform"/>
            <person name="Russ C."/>
            <person name="Cuomo C."/>
            <person name="Burger G."/>
            <person name="Gray M.W."/>
            <person name="Holland P.W.H."/>
            <person name="King N."/>
            <person name="Lang F.B.F."/>
            <person name="Roger A.J."/>
            <person name="Ruiz-Trillo I."/>
            <person name="Young S.K."/>
            <person name="Zeng Q."/>
            <person name="Gargeya S."/>
            <person name="Fitzgerald M."/>
            <person name="Haas B."/>
            <person name="Abouelleil A."/>
            <person name="Alvarado L."/>
            <person name="Arachchi H.M."/>
            <person name="Berlin A."/>
            <person name="Chapman S.B."/>
            <person name="Gearin G."/>
            <person name="Goldberg J."/>
            <person name="Griggs A."/>
            <person name="Gujja S."/>
            <person name="Hansen M."/>
            <person name="Heiman D."/>
            <person name="Howarth C."/>
            <person name="Larimer J."/>
            <person name="Lui A."/>
            <person name="MacDonald P.J.P."/>
            <person name="McCowen C."/>
            <person name="Montmayeur A."/>
            <person name="Murphy C."/>
            <person name="Neiman D."/>
            <person name="Pearson M."/>
            <person name="Priest M."/>
            <person name="Roberts A."/>
            <person name="Saif S."/>
            <person name="Shea T."/>
            <person name="Sisk P."/>
            <person name="Stolte C."/>
            <person name="Sykes S."/>
            <person name="Wortman J."/>
            <person name="Nusbaum C."/>
            <person name="Birren B."/>
        </authorList>
    </citation>
    <scope>NUCLEOTIDE SEQUENCE [LARGE SCALE GENOMIC DNA]</scope>
    <source>
        <strain evidence="1 2">ATCC 38327</strain>
    </source>
</reference>
<dbReference type="Proteomes" id="UP000054350">
    <property type="component" value="Unassembled WGS sequence"/>
</dbReference>
<dbReference type="AlphaFoldDB" id="A0A0L0TCI3"/>
<gene>
    <name evidence="1" type="ORF">AMAG_20574</name>
</gene>
<dbReference type="OrthoDB" id="43547at2759"/>
<evidence type="ECO:0000313" key="1">
    <source>
        <dbReference type="EMBL" id="KNE72415.1"/>
    </source>
</evidence>
<proteinExistence type="predicted"/>